<accession>A0A8S9LHX8</accession>
<reference evidence="1" key="1">
    <citation type="submission" date="2019-12" db="EMBL/GenBank/DDBJ databases">
        <title>Genome sequencing and annotation of Brassica cretica.</title>
        <authorList>
            <person name="Studholme D.J."/>
            <person name="Sarris P.F."/>
        </authorList>
    </citation>
    <scope>NUCLEOTIDE SEQUENCE</scope>
    <source>
        <strain evidence="1">PFS-102/07</strain>
        <tissue evidence="1">Leaf</tissue>
    </source>
</reference>
<name>A0A8S9LHX8_BRACR</name>
<comment type="caution">
    <text evidence="1">The sequence shown here is derived from an EMBL/GenBank/DDBJ whole genome shotgun (WGS) entry which is preliminary data.</text>
</comment>
<evidence type="ECO:0000313" key="1">
    <source>
        <dbReference type="EMBL" id="KAF2605617.1"/>
    </source>
</evidence>
<dbReference type="AlphaFoldDB" id="A0A8S9LHX8"/>
<protein>
    <submittedName>
        <fullName evidence="1">Uncharacterized protein</fullName>
    </submittedName>
</protein>
<gene>
    <name evidence="1" type="ORF">F2Q70_00026094</name>
</gene>
<proteinExistence type="predicted"/>
<dbReference type="EMBL" id="QGKY02000094">
    <property type="protein sequence ID" value="KAF2605617.1"/>
    <property type="molecule type" value="Genomic_DNA"/>
</dbReference>
<organism evidence="1">
    <name type="scientific">Brassica cretica</name>
    <name type="common">Mustard</name>
    <dbReference type="NCBI Taxonomy" id="69181"/>
    <lineage>
        <taxon>Eukaryota</taxon>
        <taxon>Viridiplantae</taxon>
        <taxon>Streptophyta</taxon>
        <taxon>Embryophyta</taxon>
        <taxon>Tracheophyta</taxon>
        <taxon>Spermatophyta</taxon>
        <taxon>Magnoliopsida</taxon>
        <taxon>eudicotyledons</taxon>
        <taxon>Gunneridae</taxon>
        <taxon>Pentapetalae</taxon>
        <taxon>rosids</taxon>
        <taxon>malvids</taxon>
        <taxon>Brassicales</taxon>
        <taxon>Brassicaceae</taxon>
        <taxon>Brassiceae</taxon>
        <taxon>Brassica</taxon>
    </lineage>
</organism>
<sequence length="105" mass="11967">MIMFTLRRLLSLPLSACLLPRRLAPGSSWMYVSIFFRIVGLIAGIQVDTFDCVDPCILYWGQRVFGISSFDRRYFARVLPCGMFPRSSRPVVWGCEVESSSAYLC</sequence>